<evidence type="ECO:0000256" key="5">
    <source>
        <dbReference type="ARBA" id="ARBA00022989"/>
    </source>
</evidence>
<evidence type="ECO:0000256" key="8">
    <source>
        <dbReference type="SAM" id="Phobius"/>
    </source>
</evidence>
<name>A0A851D7B1_TODME</name>
<evidence type="ECO:0000256" key="1">
    <source>
        <dbReference type="ARBA" id="ARBA00004479"/>
    </source>
</evidence>
<dbReference type="GO" id="GO:0016020">
    <property type="term" value="C:membrane"/>
    <property type="evidence" value="ECO:0007669"/>
    <property type="project" value="UniProtKB-SubCell"/>
</dbReference>
<dbReference type="Proteomes" id="UP000660247">
    <property type="component" value="Unassembled WGS sequence"/>
</dbReference>
<proteinExistence type="inferred from homology"/>
<dbReference type="PANTHER" id="PTHR32178">
    <property type="entry name" value="FAM187"/>
    <property type="match status" value="1"/>
</dbReference>
<gene>
    <name evidence="11" type="primary">Fam187a</name>
    <name evidence="11" type="ORF">TODMEX_R03915</name>
</gene>
<protein>
    <submittedName>
        <fullName evidence="11">F187A protein</fullName>
    </submittedName>
</protein>
<evidence type="ECO:0000313" key="11">
    <source>
        <dbReference type="EMBL" id="NWI66211.1"/>
    </source>
</evidence>
<evidence type="ECO:0000256" key="3">
    <source>
        <dbReference type="ARBA" id="ARBA00022692"/>
    </source>
</evidence>
<feature type="non-terminal residue" evidence="11">
    <location>
        <position position="1"/>
    </location>
</feature>
<dbReference type="InterPro" id="IPR003599">
    <property type="entry name" value="Ig_sub"/>
</dbReference>
<comment type="caution">
    <text evidence="11">The sequence shown here is derived from an EMBL/GenBank/DDBJ whole genome shotgun (WGS) entry which is preliminary data.</text>
</comment>
<dbReference type="InterPro" id="IPR039311">
    <property type="entry name" value="FAM187A/B"/>
</dbReference>
<evidence type="ECO:0000256" key="7">
    <source>
        <dbReference type="ARBA" id="ARBA00023180"/>
    </source>
</evidence>
<dbReference type="AlphaFoldDB" id="A0A851D7B1"/>
<dbReference type="InterPro" id="IPR013106">
    <property type="entry name" value="Ig_V-set"/>
</dbReference>
<keyword evidence="4 9" id="KW-0732">Signal</keyword>
<evidence type="ECO:0000256" key="6">
    <source>
        <dbReference type="ARBA" id="ARBA00023136"/>
    </source>
</evidence>
<dbReference type="PANTHER" id="PTHR32178:SF7">
    <property type="entry name" value="IG-LIKE V-TYPE DOMAIN-CONTAINING PROTEIN FAM187A"/>
    <property type="match status" value="1"/>
</dbReference>
<dbReference type="PROSITE" id="PS50835">
    <property type="entry name" value="IG_LIKE"/>
    <property type="match status" value="1"/>
</dbReference>
<dbReference type="InterPro" id="IPR013783">
    <property type="entry name" value="Ig-like_fold"/>
</dbReference>
<keyword evidence="6 8" id="KW-0472">Membrane</keyword>
<organism evidence="11 12">
    <name type="scientific">Todus mexicanus</name>
    <name type="common">Puerto Rican tody</name>
    <dbReference type="NCBI Taxonomy" id="135184"/>
    <lineage>
        <taxon>Eukaryota</taxon>
        <taxon>Metazoa</taxon>
        <taxon>Chordata</taxon>
        <taxon>Craniata</taxon>
        <taxon>Vertebrata</taxon>
        <taxon>Euteleostomi</taxon>
        <taxon>Archelosauria</taxon>
        <taxon>Archosauria</taxon>
        <taxon>Dinosauria</taxon>
        <taxon>Saurischia</taxon>
        <taxon>Theropoda</taxon>
        <taxon>Coelurosauria</taxon>
        <taxon>Aves</taxon>
        <taxon>Neognathae</taxon>
        <taxon>Neoaves</taxon>
        <taxon>Telluraves</taxon>
        <taxon>Coraciimorphae</taxon>
        <taxon>Coraciiformes</taxon>
        <taxon>Todidae</taxon>
        <taxon>Todus</taxon>
    </lineage>
</organism>
<evidence type="ECO:0000256" key="4">
    <source>
        <dbReference type="ARBA" id="ARBA00022729"/>
    </source>
</evidence>
<dbReference type="Pfam" id="PF07686">
    <property type="entry name" value="V-set"/>
    <property type="match status" value="1"/>
</dbReference>
<sequence length="414" mass="47074">METRLLGAAVLLGLVDALQAFAVEEKEDVFRRMACPAFLMFDNTAYLADMTFELPCNCKPEGVSSVTWYFQKNMGSHKTTVLTDLGGTVIVDSSHVRAGSSVLKRFSIRMFSLIVFRAQVTDSGHYMCGTKEGEFFYGYDVDVQPSNDITVAFVDIGQHVQDDQKEKQFSLFTTFWDWTRCDRCGVRGEQRRIGFCYLQSTQLHPRYRTAVPNVTSCGSRAVPVHFQQPSHLRRPEVAIRSCLTPCVQKEAPEEGVLAISNVIAKLGEKPWEPRVPTQFHKQPIGTSLIIACPGARPEHAVAWDRNSIRLYRSRYLVGVNRSMRVFIDHGNHLHIKRLQVSDRGTYFCWREGELVAGLRLSVFYPPRRPRTLYDPETVYAVKVIGTSYAVITITFIIIHVCLCCWREFGGRARR</sequence>
<dbReference type="EMBL" id="WEIS01045124">
    <property type="protein sequence ID" value="NWI66211.1"/>
    <property type="molecule type" value="Genomic_DNA"/>
</dbReference>
<dbReference type="SUPFAM" id="SSF48726">
    <property type="entry name" value="Immunoglobulin"/>
    <property type="match status" value="2"/>
</dbReference>
<feature type="signal peptide" evidence="9">
    <location>
        <begin position="1"/>
        <end position="20"/>
    </location>
</feature>
<evidence type="ECO:0000313" key="12">
    <source>
        <dbReference type="Proteomes" id="UP000660247"/>
    </source>
</evidence>
<feature type="non-terminal residue" evidence="11">
    <location>
        <position position="414"/>
    </location>
</feature>
<keyword evidence="7" id="KW-0325">Glycoprotein</keyword>
<evidence type="ECO:0000256" key="9">
    <source>
        <dbReference type="SAM" id="SignalP"/>
    </source>
</evidence>
<dbReference type="InterPro" id="IPR007110">
    <property type="entry name" value="Ig-like_dom"/>
</dbReference>
<keyword evidence="12" id="KW-1185">Reference proteome</keyword>
<evidence type="ECO:0000256" key="2">
    <source>
        <dbReference type="ARBA" id="ARBA00008727"/>
    </source>
</evidence>
<keyword evidence="3 8" id="KW-0812">Transmembrane</keyword>
<feature type="chain" id="PRO_5032930215" evidence="9">
    <location>
        <begin position="21"/>
        <end position="414"/>
    </location>
</feature>
<dbReference type="SMART" id="SM00409">
    <property type="entry name" value="IG"/>
    <property type="match status" value="2"/>
</dbReference>
<comment type="similarity">
    <text evidence="2">Belongs to the FAM187 family.</text>
</comment>
<feature type="domain" description="Ig-like" evidence="10">
    <location>
        <begin position="273"/>
        <end position="348"/>
    </location>
</feature>
<reference evidence="11" key="1">
    <citation type="submission" date="2019-10" db="EMBL/GenBank/DDBJ databases">
        <title>Bird 10,000 Genomes (B10K) Project - Family phase.</title>
        <authorList>
            <person name="Zhang G."/>
        </authorList>
    </citation>
    <scope>NUCLEOTIDE SEQUENCE</scope>
    <source>
        <strain evidence="11">B10K-DU-002-69</strain>
        <tissue evidence="11">Muscle</tissue>
    </source>
</reference>
<dbReference type="InterPro" id="IPR036179">
    <property type="entry name" value="Ig-like_dom_sf"/>
</dbReference>
<feature type="transmembrane region" description="Helical" evidence="8">
    <location>
        <begin position="379"/>
        <end position="405"/>
    </location>
</feature>
<keyword evidence="5 8" id="KW-1133">Transmembrane helix</keyword>
<accession>A0A851D7B1</accession>
<dbReference type="Gene3D" id="2.60.40.10">
    <property type="entry name" value="Immunoglobulins"/>
    <property type="match status" value="2"/>
</dbReference>
<comment type="subcellular location">
    <subcellularLocation>
        <location evidence="1">Membrane</location>
        <topology evidence="1">Single-pass type I membrane protein</topology>
    </subcellularLocation>
</comment>
<dbReference type="OrthoDB" id="9899560at2759"/>
<evidence type="ECO:0000259" key="10">
    <source>
        <dbReference type="PROSITE" id="PS50835"/>
    </source>
</evidence>